<evidence type="ECO:0000256" key="3">
    <source>
        <dbReference type="ARBA" id="ARBA00022692"/>
    </source>
</evidence>
<feature type="transmembrane region" description="Helical" evidence="6">
    <location>
        <begin position="7"/>
        <end position="30"/>
    </location>
</feature>
<reference evidence="7 8" key="1">
    <citation type="submission" date="2019-07" db="EMBL/GenBank/DDBJ databases">
        <authorList>
            <person name="Park Y.J."/>
            <person name="Jeong S.E."/>
            <person name="Jung H.S."/>
        </authorList>
    </citation>
    <scope>NUCLEOTIDE SEQUENCE [LARGE SCALE GENOMIC DNA]</scope>
    <source>
        <strain evidence="8">P16(2019)</strain>
    </source>
</reference>
<dbReference type="AlphaFoldDB" id="A0A554A3V9"/>
<accession>A0A554A3V9</accession>
<feature type="transmembrane region" description="Helical" evidence="6">
    <location>
        <begin position="436"/>
        <end position="456"/>
    </location>
</feature>
<feature type="transmembrane region" description="Helical" evidence="6">
    <location>
        <begin position="413"/>
        <end position="430"/>
    </location>
</feature>
<dbReference type="Proteomes" id="UP000318521">
    <property type="component" value="Unassembled WGS sequence"/>
</dbReference>
<evidence type="ECO:0000256" key="5">
    <source>
        <dbReference type="ARBA" id="ARBA00023136"/>
    </source>
</evidence>
<evidence type="ECO:0000256" key="1">
    <source>
        <dbReference type="ARBA" id="ARBA00004651"/>
    </source>
</evidence>
<proteinExistence type="predicted"/>
<gene>
    <name evidence="7" type="ORF">FN960_02120</name>
</gene>
<dbReference type="OrthoDB" id="5906224at2"/>
<feature type="transmembrane region" description="Helical" evidence="6">
    <location>
        <begin position="136"/>
        <end position="158"/>
    </location>
</feature>
<keyword evidence="2" id="KW-1003">Cell membrane</keyword>
<feature type="transmembrane region" description="Helical" evidence="6">
    <location>
        <begin position="78"/>
        <end position="99"/>
    </location>
</feature>
<feature type="transmembrane region" description="Helical" evidence="6">
    <location>
        <begin position="105"/>
        <end position="124"/>
    </location>
</feature>
<evidence type="ECO:0000256" key="4">
    <source>
        <dbReference type="ARBA" id="ARBA00022989"/>
    </source>
</evidence>
<dbReference type="GO" id="GO:0005886">
    <property type="term" value="C:plasma membrane"/>
    <property type="evidence" value="ECO:0007669"/>
    <property type="project" value="UniProtKB-SubCell"/>
</dbReference>
<keyword evidence="8" id="KW-1185">Reference proteome</keyword>
<feature type="transmembrane region" description="Helical" evidence="6">
    <location>
        <begin position="164"/>
        <end position="182"/>
    </location>
</feature>
<sequence>MLARHAFAYLLSHGTPALVGFAAIAVYTRLLSDTEYGTYALVFAIAAMMNAIVFEWLKVSFLRYFASYQEKRKLMETVKLTFLLLAGATTFLALPLYFFMENLSWVHILLAFVLSWSQSWYQLNLSLIRSEFNPQLYGYLAFSRSILSMLFGVVLIVAGFAELGLLWGLVLSFAVTLIWPTLNRWKLRMHLQQFDTSLLKSFASYGLPLAITLLLAVVIHNSDRFIISAMMGVGANGTYSATYDLTEQTIFTLMMVINLAAFPIALKAMESKGEAEALLQVKENTGLLLLIALPAMAGMILITPNAVSLMLGEAFREDALVLMPFIAVGAFLKGFKLYSVDIIFHLHKNMSIQLLPVLIAAVLNVALTIWLIPPLGLVGAAVATITAYAIAIILSLFFMRIPMRTFPFPYKDFVKILLAVVGMTVALWPLRSFIGIGWLSVQLIIALMVYGGIVWLTNTLQIRRHAHRILHNKRKM</sequence>
<keyword evidence="4 6" id="KW-1133">Transmembrane helix</keyword>
<feature type="transmembrane region" description="Helical" evidence="6">
    <location>
        <begin position="350"/>
        <end position="372"/>
    </location>
</feature>
<dbReference type="PANTHER" id="PTHR30250:SF11">
    <property type="entry name" value="O-ANTIGEN TRANSPORTER-RELATED"/>
    <property type="match status" value="1"/>
</dbReference>
<evidence type="ECO:0000256" key="6">
    <source>
        <dbReference type="SAM" id="Phobius"/>
    </source>
</evidence>
<comment type="caution">
    <text evidence="7">The sequence shown here is derived from an EMBL/GenBank/DDBJ whole genome shotgun (WGS) entry which is preliminary data.</text>
</comment>
<dbReference type="Pfam" id="PF13440">
    <property type="entry name" value="Polysacc_synt_3"/>
    <property type="match status" value="1"/>
</dbReference>
<comment type="subcellular location">
    <subcellularLocation>
        <location evidence="1">Cell membrane</location>
        <topology evidence="1">Multi-pass membrane protein</topology>
    </subcellularLocation>
</comment>
<evidence type="ECO:0000313" key="8">
    <source>
        <dbReference type="Proteomes" id="UP000318521"/>
    </source>
</evidence>
<dbReference type="InterPro" id="IPR050833">
    <property type="entry name" value="Poly_Biosynth_Transport"/>
</dbReference>
<keyword evidence="3 6" id="KW-0812">Transmembrane</keyword>
<organism evidence="7 8">
    <name type="scientific">Alkalicoccobacillus porphyridii</name>
    <dbReference type="NCBI Taxonomy" id="2597270"/>
    <lineage>
        <taxon>Bacteria</taxon>
        <taxon>Bacillati</taxon>
        <taxon>Bacillota</taxon>
        <taxon>Bacilli</taxon>
        <taxon>Bacillales</taxon>
        <taxon>Bacillaceae</taxon>
        <taxon>Alkalicoccobacillus</taxon>
    </lineage>
</organism>
<evidence type="ECO:0000256" key="2">
    <source>
        <dbReference type="ARBA" id="ARBA00022475"/>
    </source>
</evidence>
<feature type="transmembrane region" description="Helical" evidence="6">
    <location>
        <begin position="202"/>
        <end position="220"/>
    </location>
</feature>
<evidence type="ECO:0000313" key="7">
    <source>
        <dbReference type="EMBL" id="TSB48373.1"/>
    </source>
</evidence>
<feature type="transmembrane region" description="Helical" evidence="6">
    <location>
        <begin position="319"/>
        <end position="338"/>
    </location>
</feature>
<protein>
    <submittedName>
        <fullName evidence="7">Polysaccharide biosynthesis protein</fullName>
    </submittedName>
</protein>
<feature type="transmembrane region" description="Helical" evidence="6">
    <location>
        <begin position="36"/>
        <end position="57"/>
    </location>
</feature>
<dbReference type="PANTHER" id="PTHR30250">
    <property type="entry name" value="PST FAMILY PREDICTED COLANIC ACID TRANSPORTER"/>
    <property type="match status" value="1"/>
</dbReference>
<keyword evidence="5 6" id="KW-0472">Membrane</keyword>
<feature type="transmembrane region" description="Helical" evidence="6">
    <location>
        <begin position="378"/>
        <end position="401"/>
    </location>
</feature>
<dbReference type="RefSeq" id="WP_143846718.1">
    <property type="nucleotide sequence ID" value="NZ_VLXZ01000001.1"/>
</dbReference>
<name>A0A554A3V9_9BACI</name>
<feature type="transmembrane region" description="Helical" evidence="6">
    <location>
        <begin position="249"/>
        <end position="266"/>
    </location>
</feature>
<feature type="transmembrane region" description="Helical" evidence="6">
    <location>
        <begin position="287"/>
        <end position="307"/>
    </location>
</feature>
<dbReference type="EMBL" id="VLXZ01000001">
    <property type="protein sequence ID" value="TSB48373.1"/>
    <property type="molecule type" value="Genomic_DNA"/>
</dbReference>